<protein>
    <recommendedName>
        <fullName evidence="2">SWIM-type domain-containing protein</fullName>
    </recommendedName>
</protein>
<dbReference type="AlphaFoldDB" id="A0A0F8YTH8"/>
<gene>
    <name evidence="1" type="ORF">LCGC14_3055060</name>
</gene>
<feature type="non-terminal residue" evidence="1">
    <location>
        <position position="1"/>
    </location>
</feature>
<proteinExistence type="predicted"/>
<sequence>DMTSKSISNILINNFGLNLYQKSLKFLSNKINIIYLREEPIKIRSVILDNEREFHLIIDEVKNEIFHDCPSFWIHSELEKKVCVHLIKLLLIIKNDAAQRILENLNNYTLTSKDLDSKKKSKNFLLLANSCFQNNNCVAALFYLNKVTINQFESETITKTYLSKAIENNLYIEFFEFLKNIADEQSISEDKQSVLFETEPPQREDCFFKYKNYIERGFKSFLNRVQEYSFFNLLKIIEYIDKIFEIKDISFLASEINKLKKMTESTNLNKKYFSIYLTKKNYEKLVELSPDFKEIVSESEIELLKKSLLNYFISEIDNFCIIDKLKLMKKQFHVFNIPKEKFHNEYKKNKEEIK</sequence>
<accession>A0A0F8YTH8</accession>
<feature type="non-terminal residue" evidence="1">
    <location>
        <position position="354"/>
    </location>
</feature>
<reference evidence="1" key="1">
    <citation type="journal article" date="2015" name="Nature">
        <title>Complex archaea that bridge the gap between prokaryotes and eukaryotes.</title>
        <authorList>
            <person name="Spang A."/>
            <person name="Saw J.H."/>
            <person name="Jorgensen S.L."/>
            <person name="Zaremba-Niedzwiedzka K."/>
            <person name="Martijn J."/>
            <person name="Lind A.E."/>
            <person name="van Eijk R."/>
            <person name="Schleper C."/>
            <person name="Guy L."/>
            <person name="Ettema T.J."/>
        </authorList>
    </citation>
    <scope>NUCLEOTIDE SEQUENCE</scope>
</reference>
<evidence type="ECO:0008006" key="2">
    <source>
        <dbReference type="Google" id="ProtNLM"/>
    </source>
</evidence>
<name>A0A0F8YTH8_9ZZZZ</name>
<dbReference type="EMBL" id="LAZR01064510">
    <property type="protein sequence ID" value="KKK57379.1"/>
    <property type="molecule type" value="Genomic_DNA"/>
</dbReference>
<organism evidence="1">
    <name type="scientific">marine sediment metagenome</name>
    <dbReference type="NCBI Taxonomy" id="412755"/>
    <lineage>
        <taxon>unclassified sequences</taxon>
        <taxon>metagenomes</taxon>
        <taxon>ecological metagenomes</taxon>
    </lineage>
</organism>
<evidence type="ECO:0000313" key="1">
    <source>
        <dbReference type="EMBL" id="KKK57379.1"/>
    </source>
</evidence>
<comment type="caution">
    <text evidence="1">The sequence shown here is derived from an EMBL/GenBank/DDBJ whole genome shotgun (WGS) entry which is preliminary data.</text>
</comment>